<organism evidence="5">
    <name type="scientific">Streptomyces turgidiscabies</name>
    <dbReference type="NCBI Taxonomy" id="85558"/>
    <lineage>
        <taxon>Bacteria</taxon>
        <taxon>Bacillati</taxon>
        <taxon>Actinomycetota</taxon>
        <taxon>Actinomycetes</taxon>
        <taxon>Kitasatosporales</taxon>
        <taxon>Streptomycetaceae</taxon>
        <taxon>Streptomyces</taxon>
    </lineage>
</organism>
<dbReference type="GO" id="GO:0005737">
    <property type="term" value="C:cytoplasm"/>
    <property type="evidence" value="ECO:0007669"/>
    <property type="project" value="TreeGrafter"/>
</dbReference>
<sequence>MKHRGDTLTVDRTEQQTVCHLMEQLVQRIPDELAIECGKERLTFRELWDRSSDVAVRVMGMASYGPGGLMATLFMRGIPGVVAQLGIWRAGCAYLPLDPALPDDRIRTIISDSGYLGVLAEPEQSQRVPDPVGTAATAPDFPHTGAGGDGTPDDSLAYVIYTSGSTGTPKGVAVGHRSLVNLIDWHRRTYDTGPGVRVGAVAGLGFDASVWEVWSTLANGATLVLPGGDLNTADIAAIADYLEVGAIAHCFLSTPLAEQFFALDEIPASLKLLTTGGDRLRLYPPIDFPVAVFNHYGPTESTVVTTASGDLRHTIRTGLPVIGRPIANASVQLIDATSRVISEPGAEGELCIGGDVLALGYHRDEDMTAERFVRDADGSTRYHTGDICCWNEAGELEFIERRDSQISLRGYRVELAEIEQAVLDVAGVEQSAATVTPGSDGDQSLLLFYCGDAEEDSIRAALGYRLPVYMMPSAIHHLERIPLNANGKIDRSALPASPRSASPADVATPGTTLERIAEIWAQYLGRHPDARDDFFTIGGHSIRAARVTADVRKQFAVTVGLGVIFSHPVLADYASRVDDLVREEA</sequence>
<dbReference type="Pfam" id="PF00550">
    <property type="entry name" value="PP-binding"/>
    <property type="match status" value="1"/>
</dbReference>
<dbReference type="InterPro" id="IPR042099">
    <property type="entry name" value="ANL_N_sf"/>
</dbReference>
<evidence type="ECO:0000256" key="3">
    <source>
        <dbReference type="SAM" id="MobiDB-lite"/>
    </source>
</evidence>
<feature type="region of interest" description="Disordered" evidence="3">
    <location>
        <begin position="122"/>
        <end position="150"/>
    </location>
</feature>
<dbReference type="PANTHER" id="PTHR45527:SF1">
    <property type="entry name" value="FATTY ACID SYNTHASE"/>
    <property type="match status" value="1"/>
</dbReference>
<protein>
    <submittedName>
        <fullName evidence="5">Putative non-ribosomal peptide synthetase</fullName>
    </submittedName>
</protein>
<evidence type="ECO:0000313" key="5">
    <source>
        <dbReference type="EMBL" id="BAP59945.1"/>
    </source>
</evidence>
<dbReference type="Pfam" id="PF00501">
    <property type="entry name" value="AMP-binding"/>
    <property type="match status" value="1"/>
</dbReference>
<dbReference type="PANTHER" id="PTHR45527">
    <property type="entry name" value="NONRIBOSOMAL PEPTIDE SYNTHETASE"/>
    <property type="match status" value="1"/>
</dbReference>
<dbReference type="InterPro" id="IPR020806">
    <property type="entry name" value="PKS_PP-bd"/>
</dbReference>
<dbReference type="CDD" id="cd05930">
    <property type="entry name" value="A_NRPS"/>
    <property type="match status" value="1"/>
</dbReference>
<keyword evidence="2" id="KW-0597">Phosphoprotein</keyword>
<evidence type="ECO:0000259" key="4">
    <source>
        <dbReference type="PROSITE" id="PS50075"/>
    </source>
</evidence>
<dbReference type="InterPro" id="IPR020845">
    <property type="entry name" value="AMP-binding_CS"/>
</dbReference>
<dbReference type="AlphaFoldDB" id="A0A090AV63"/>
<dbReference type="InterPro" id="IPR006162">
    <property type="entry name" value="Ppantetheine_attach_site"/>
</dbReference>
<accession>A0A090AV63</accession>
<dbReference type="Gene3D" id="3.40.50.12780">
    <property type="entry name" value="N-terminal domain of ligase-like"/>
    <property type="match status" value="1"/>
</dbReference>
<feature type="domain" description="Carrier" evidence="4">
    <location>
        <begin position="507"/>
        <end position="581"/>
    </location>
</feature>
<proteinExistence type="predicted"/>
<reference evidence="5" key="1">
    <citation type="journal article" date="2012" name="J. Gen. Appl. Microbiol.">
        <title>Genome-wide survey of polyketide synthase and nonribosomal peptide synthetase gene clusters in Streptomyces turgidiscabies NBRC 16081.</title>
        <authorList>
            <person name="Komaki H."/>
            <person name="Ichikawa N."/>
            <person name="Oguchi A."/>
            <person name="Hanamaki T."/>
            <person name="Fujita N."/>
        </authorList>
    </citation>
    <scope>NUCLEOTIDE SEQUENCE</scope>
    <source>
        <strain evidence="5">NBRC 16081</strain>
    </source>
</reference>
<dbReference type="InterPro" id="IPR036736">
    <property type="entry name" value="ACP-like_sf"/>
</dbReference>
<dbReference type="InterPro" id="IPR010071">
    <property type="entry name" value="AA_adenyl_dom"/>
</dbReference>
<name>A0A090AV63_9ACTN</name>
<dbReference type="NCBIfam" id="TIGR01733">
    <property type="entry name" value="AA-adenyl-dom"/>
    <property type="match status" value="1"/>
</dbReference>
<dbReference type="PROSITE" id="PS00012">
    <property type="entry name" value="PHOSPHOPANTETHEINE"/>
    <property type="match status" value="1"/>
</dbReference>
<dbReference type="GO" id="GO:0044550">
    <property type="term" value="P:secondary metabolite biosynthetic process"/>
    <property type="evidence" value="ECO:0007669"/>
    <property type="project" value="TreeGrafter"/>
</dbReference>
<dbReference type="InterPro" id="IPR000873">
    <property type="entry name" value="AMP-dep_synth/lig_dom"/>
</dbReference>
<keyword evidence="1" id="KW-0596">Phosphopantetheine</keyword>
<dbReference type="EMBL" id="AB698638">
    <property type="protein sequence ID" value="BAP59945.1"/>
    <property type="molecule type" value="Genomic_DNA"/>
</dbReference>
<dbReference type="InterPro" id="IPR009081">
    <property type="entry name" value="PP-bd_ACP"/>
</dbReference>
<dbReference type="InterPro" id="IPR045851">
    <property type="entry name" value="AMP-bd_C_sf"/>
</dbReference>
<dbReference type="SUPFAM" id="SSF47336">
    <property type="entry name" value="ACP-like"/>
    <property type="match status" value="1"/>
</dbReference>
<dbReference type="PROSITE" id="PS00455">
    <property type="entry name" value="AMP_BINDING"/>
    <property type="match status" value="1"/>
</dbReference>
<evidence type="ECO:0000256" key="2">
    <source>
        <dbReference type="ARBA" id="ARBA00022553"/>
    </source>
</evidence>
<dbReference type="SUPFAM" id="SSF56801">
    <property type="entry name" value="Acetyl-CoA synthetase-like"/>
    <property type="match status" value="1"/>
</dbReference>
<dbReference type="Gene3D" id="3.30.300.30">
    <property type="match status" value="1"/>
</dbReference>
<dbReference type="GO" id="GO:0017000">
    <property type="term" value="P:antibiotic biosynthetic process"/>
    <property type="evidence" value="ECO:0007669"/>
    <property type="project" value="UniProtKB-ARBA"/>
</dbReference>
<dbReference type="GO" id="GO:0043041">
    <property type="term" value="P:amino acid activation for nonribosomal peptide biosynthetic process"/>
    <property type="evidence" value="ECO:0007669"/>
    <property type="project" value="TreeGrafter"/>
</dbReference>
<dbReference type="Gene3D" id="1.10.1200.10">
    <property type="entry name" value="ACP-like"/>
    <property type="match status" value="1"/>
</dbReference>
<evidence type="ECO:0000256" key="1">
    <source>
        <dbReference type="ARBA" id="ARBA00022450"/>
    </source>
</evidence>
<dbReference type="GO" id="GO:0031177">
    <property type="term" value="F:phosphopantetheine binding"/>
    <property type="evidence" value="ECO:0007669"/>
    <property type="project" value="InterPro"/>
</dbReference>
<dbReference type="PROSITE" id="PS50075">
    <property type="entry name" value="CARRIER"/>
    <property type="match status" value="1"/>
</dbReference>
<dbReference type="SMART" id="SM00823">
    <property type="entry name" value="PKS_PP"/>
    <property type="match status" value="1"/>
</dbReference>